<dbReference type="EMBL" id="MH923363">
    <property type="protein sequence ID" value="QBQ01666.1"/>
    <property type="molecule type" value="Genomic_DNA"/>
</dbReference>
<sequence length="367" mass="43495">MNIQLRSYTMNAEVVSSNQVSLRPGFRKPFLFYNETYNNFCPTRFRVNYSLIDFKPEDFVESKKNILRIALMDYLDTYFNSSIGLDIIVYLIVPVVLPVLRNIKSSVDNSLKMEYATIFLENNNLQHNMEECVEKWIAIVAGSNAIDKRLLFFFKQLLRRHKKMPMIRKYWVALLMCSLTPLLFDHKSTYLRCMELLIKTAAPATDGFVKTKYAFELVHALHSYIVKSIKWLSMDPVVLIKLRRLLVENNMHATNNILKQLSHSFAKDHKLCLNKMLLWRYMDLLTPEYDSIRWPSLARSWKIDWHNRTHLVNRNSQCKCHSAQLYERKQNTRYKSGWDPVTLRFRRSTQTDVNLLNLRAYIKKVCK</sequence>
<keyword evidence="1" id="KW-0812">Transmembrane</keyword>
<reference evidence="2" key="1">
    <citation type="journal article" date="2019" name="Genomics">
        <title>Genome sequence analysis and organization of the Hyphantria cunea granulovirus (HycuGV-Hc1) from Turkey.</title>
        <authorList>
            <person name="Gencer D."/>
            <person name="Bayramoglu Z."/>
            <person name="Nalcacioglu R."/>
            <person name="Demirbag Z."/>
            <person name="Demir I."/>
        </authorList>
    </citation>
    <scope>NUCLEOTIDE SEQUENCE</scope>
    <source>
        <strain evidence="2">Hc1</strain>
    </source>
</reference>
<dbReference type="Pfam" id="PF17625">
    <property type="entry name" value="DUF5509"/>
    <property type="match status" value="1"/>
</dbReference>
<name>A0AAE6D0E3_9BBAC</name>
<keyword evidence="1" id="KW-1133">Transmembrane helix</keyword>
<evidence type="ECO:0000313" key="3">
    <source>
        <dbReference type="Proteomes" id="UP000831479"/>
    </source>
</evidence>
<organism evidence="2 3">
    <name type="scientific">Hyphantria cunea granulovirus</name>
    <dbReference type="NCBI Taxonomy" id="307448"/>
    <lineage>
        <taxon>Viruses</taxon>
        <taxon>Viruses incertae sedis</taxon>
        <taxon>Naldaviricetes</taxon>
        <taxon>Lefavirales</taxon>
        <taxon>Baculoviridae</taxon>
        <taxon>Betabaculovirus</taxon>
        <taxon>Betabaculovirus hycuneae</taxon>
    </lineage>
</organism>
<protein>
    <submittedName>
        <fullName evidence="2">P43</fullName>
    </submittedName>
</protein>
<dbReference type="InterPro" id="IPR035120">
    <property type="entry name" value="DUF5509"/>
</dbReference>
<keyword evidence="3" id="KW-1185">Reference proteome</keyword>
<keyword evidence="1" id="KW-0472">Membrane</keyword>
<accession>A0AAE6D0E3</accession>
<feature type="transmembrane region" description="Helical" evidence="1">
    <location>
        <begin position="78"/>
        <end position="100"/>
    </location>
</feature>
<evidence type="ECO:0000313" key="2">
    <source>
        <dbReference type="EMBL" id="QBQ01666.1"/>
    </source>
</evidence>
<dbReference type="Proteomes" id="UP000831479">
    <property type="component" value="Segment"/>
</dbReference>
<evidence type="ECO:0000256" key="1">
    <source>
        <dbReference type="SAM" id="Phobius"/>
    </source>
</evidence>
<gene>
    <name evidence="2" type="ORF">HycuGV_00113</name>
</gene>
<proteinExistence type="predicted"/>